<accession>A0A099K7S0</accession>
<protein>
    <recommendedName>
        <fullName evidence="4">Lipoprotein</fullName>
    </recommendedName>
</protein>
<gene>
    <name evidence="2" type="ORF">GAB14E_4656</name>
</gene>
<keyword evidence="1" id="KW-0732">Signal</keyword>
<evidence type="ECO:0000256" key="1">
    <source>
        <dbReference type="SAM" id="SignalP"/>
    </source>
</evidence>
<proteinExistence type="predicted"/>
<name>A0A099K7S0_COLPS</name>
<organism evidence="2 3">
    <name type="scientific">Colwellia psychrerythraea</name>
    <name type="common">Vibrio psychroerythus</name>
    <dbReference type="NCBI Taxonomy" id="28229"/>
    <lineage>
        <taxon>Bacteria</taxon>
        <taxon>Pseudomonadati</taxon>
        <taxon>Pseudomonadota</taxon>
        <taxon>Gammaproteobacteria</taxon>
        <taxon>Alteromonadales</taxon>
        <taxon>Colwelliaceae</taxon>
        <taxon>Colwellia</taxon>
    </lineage>
</organism>
<feature type="chain" id="PRO_5001947922" description="Lipoprotein" evidence="1">
    <location>
        <begin position="24"/>
        <end position="124"/>
    </location>
</feature>
<dbReference type="PROSITE" id="PS51257">
    <property type="entry name" value="PROKAR_LIPOPROTEIN"/>
    <property type="match status" value="1"/>
</dbReference>
<sequence>MIIKQLTFVALSLSLLSACALQAEESVPALLPENSNAARTEIVAVISNALAGKIVPIAQDVFQQTSRLLLTTPPVTSSHGVKVYSKEIKPALVFELRKKGDTCLLNRLDTEQEWPLKATSCFKR</sequence>
<feature type="signal peptide" evidence="1">
    <location>
        <begin position="1"/>
        <end position="23"/>
    </location>
</feature>
<evidence type="ECO:0000313" key="2">
    <source>
        <dbReference type="EMBL" id="KGJ86829.1"/>
    </source>
</evidence>
<dbReference type="OrthoDB" id="6291821at2"/>
<dbReference type="Proteomes" id="UP000029868">
    <property type="component" value="Unassembled WGS sequence"/>
</dbReference>
<evidence type="ECO:0000313" key="3">
    <source>
        <dbReference type="Proteomes" id="UP000029868"/>
    </source>
</evidence>
<evidence type="ECO:0008006" key="4">
    <source>
        <dbReference type="Google" id="ProtNLM"/>
    </source>
</evidence>
<comment type="caution">
    <text evidence="2">The sequence shown here is derived from an EMBL/GenBank/DDBJ whole genome shotgun (WGS) entry which is preliminary data.</text>
</comment>
<dbReference type="PATRIC" id="fig|28229.3.peg.4642"/>
<dbReference type="RefSeq" id="WP_033084556.1">
    <property type="nucleotide sequence ID" value="NZ_JQEC01000074.1"/>
</dbReference>
<reference evidence="2 3" key="1">
    <citation type="submission" date="2014-08" db="EMBL/GenBank/DDBJ databases">
        <title>Genomic and Phenotypic Diversity of Colwellia psychrerythraea strains from Disparate Marine Basins.</title>
        <authorList>
            <person name="Techtmann S.M."/>
            <person name="Stelling S.C."/>
            <person name="Utturkar S.M."/>
            <person name="Alshibli N."/>
            <person name="Harris A."/>
            <person name="Brown S.D."/>
            <person name="Hazen T.C."/>
        </authorList>
    </citation>
    <scope>NUCLEOTIDE SEQUENCE [LARGE SCALE GENOMIC DNA]</scope>
    <source>
        <strain evidence="2 3">GAB14E</strain>
    </source>
</reference>
<dbReference type="AlphaFoldDB" id="A0A099K7S0"/>
<dbReference type="EMBL" id="JQEC01000074">
    <property type="protein sequence ID" value="KGJ86829.1"/>
    <property type="molecule type" value="Genomic_DNA"/>
</dbReference>